<name>A0ABV5ILV7_9ACTN</name>
<dbReference type="InterPro" id="IPR036817">
    <property type="entry name" value="Transthyretin/HIU_hydrolase_sf"/>
</dbReference>
<accession>A0ABV5ILV7</accession>
<dbReference type="PANTHER" id="PTHR10395">
    <property type="entry name" value="URICASE AND TRANSTHYRETIN-RELATED"/>
    <property type="match status" value="1"/>
</dbReference>
<dbReference type="EC" id="3.5.2.17" evidence="2"/>
<feature type="domain" description="Transthyretin/hydroxyisourate hydrolase" evidence="1">
    <location>
        <begin position="8"/>
        <end position="108"/>
    </location>
</feature>
<dbReference type="Pfam" id="PF00576">
    <property type="entry name" value="Transthyretin"/>
    <property type="match status" value="1"/>
</dbReference>
<gene>
    <name evidence="2" type="ORF">ACFFV7_26315</name>
</gene>
<dbReference type="Proteomes" id="UP001589647">
    <property type="component" value="Unassembled WGS sequence"/>
</dbReference>
<dbReference type="PANTHER" id="PTHR10395:SF7">
    <property type="entry name" value="5-HYDROXYISOURATE HYDROLASE"/>
    <property type="match status" value="1"/>
</dbReference>
<sequence>MGIAVQAQDAVYGRGAADLHVRLDHDADGHWVLEAETRTDQDGSVSEWADRLLDRGLYRIVFATDPYFVGLGLRPAYPEIVVTFRMIDETAVNNIVVLISPHFSTVYFGSLS</sequence>
<evidence type="ECO:0000313" key="3">
    <source>
        <dbReference type="Proteomes" id="UP001589647"/>
    </source>
</evidence>
<organism evidence="2 3">
    <name type="scientific">Nonomuraea spiralis</name>
    <dbReference type="NCBI Taxonomy" id="46182"/>
    <lineage>
        <taxon>Bacteria</taxon>
        <taxon>Bacillati</taxon>
        <taxon>Actinomycetota</taxon>
        <taxon>Actinomycetes</taxon>
        <taxon>Streptosporangiales</taxon>
        <taxon>Streptosporangiaceae</taxon>
        <taxon>Nonomuraea</taxon>
    </lineage>
</organism>
<comment type="caution">
    <text evidence="2">The sequence shown here is derived from an EMBL/GenBank/DDBJ whole genome shotgun (WGS) entry which is preliminary data.</text>
</comment>
<dbReference type="GO" id="GO:0033971">
    <property type="term" value="F:hydroxyisourate hydrolase activity"/>
    <property type="evidence" value="ECO:0007669"/>
    <property type="project" value="UniProtKB-EC"/>
</dbReference>
<evidence type="ECO:0000259" key="1">
    <source>
        <dbReference type="Pfam" id="PF00576"/>
    </source>
</evidence>
<dbReference type="RefSeq" id="WP_125637931.1">
    <property type="nucleotide sequence ID" value="NZ_BMRC01000013.1"/>
</dbReference>
<proteinExistence type="predicted"/>
<dbReference type="InterPro" id="IPR023416">
    <property type="entry name" value="Transthyretin/HIU_hydrolase_d"/>
</dbReference>
<keyword evidence="2" id="KW-0378">Hydrolase</keyword>
<reference evidence="2 3" key="1">
    <citation type="submission" date="2024-09" db="EMBL/GenBank/DDBJ databases">
        <authorList>
            <person name="Sun Q."/>
            <person name="Mori K."/>
        </authorList>
    </citation>
    <scope>NUCLEOTIDE SEQUENCE [LARGE SCALE GENOMIC DNA]</scope>
    <source>
        <strain evidence="2 3">CCM 3426</strain>
    </source>
</reference>
<keyword evidence="3" id="KW-1185">Reference proteome</keyword>
<protein>
    <submittedName>
        <fullName evidence="2">Hydroxyisourate hydrolase</fullName>
        <ecNumber evidence="2">3.5.2.17</ecNumber>
    </submittedName>
</protein>
<dbReference type="EMBL" id="JBHMEI010000020">
    <property type="protein sequence ID" value="MFB9204734.1"/>
    <property type="molecule type" value="Genomic_DNA"/>
</dbReference>
<evidence type="ECO:0000313" key="2">
    <source>
        <dbReference type="EMBL" id="MFB9204734.1"/>
    </source>
</evidence>
<dbReference type="Gene3D" id="2.60.40.180">
    <property type="entry name" value="Transthyretin/hydroxyisourate hydrolase domain"/>
    <property type="match status" value="1"/>
</dbReference>
<dbReference type="SUPFAM" id="SSF49472">
    <property type="entry name" value="Transthyretin (synonym: prealbumin)"/>
    <property type="match status" value="1"/>
</dbReference>